<evidence type="ECO:0000313" key="4">
    <source>
        <dbReference type="Proteomes" id="UP000294901"/>
    </source>
</evidence>
<dbReference type="CDD" id="cd04859">
    <property type="entry name" value="Prim_Pol"/>
    <property type="match status" value="1"/>
</dbReference>
<name>A0A4R6JTP8_9ACTN</name>
<dbReference type="AlphaFoldDB" id="A0A4R6JTP8"/>
<dbReference type="InterPro" id="IPR015330">
    <property type="entry name" value="DNA_primase/pol_bifunc_N"/>
</dbReference>
<dbReference type="Proteomes" id="UP000294901">
    <property type="component" value="Unassembled WGS sequence"/>
</dbReference>
<organism evidence="3 4">
    <name type="scientific">Paractinoplanes brasiliensis</name>
    <dbReference type="NCBI Taxonomy" id="52695"/>
    <lineage>
        <taxon>Bacteria</taxon>
        <taxon>Bacillati</taxon>
        <taxon>Actinomycetota</taxon>
        <taxon>Actinomycetes</taxon>
        <taxon>Micromonosporales</taxon>
        <taxon>Micromonosporaceae</taxon>
        <taxon>Paractinoplanes</taxon>
    </lineage>
</organism>
<reference evidence="3 4" key="1">
    <citation type="submission" date="2019-03" db="EMBL/GenBank/DDBJ databases">
        <title>Sequencing the genomes of 1000 actinobacteria strains.</title>
        <authorList>
            <person name="Klenk H.-P."/>
        </authorList>
    </citation>
    <scope>NUCLEOTIDE SEQUENCE [LARGE SCALE GENOMIC DNA]</scope>
    <source>
        <strain evidence="3 4">DSM 43805</strain>
    </source>
</reference>
<evidence type="ECO:0000256" key="1">
    <source>
        <dbReference type="SAM" id="MobiDB-lite"/>
    </source>
</evidence>
<gene>
    <name evidence="3" type="ORF">C8E87_2059</name>
</gene>
<keyword evidence="4" id="KW-1185">Reference proteome</keyword>
<feature type="compositionally biased region" description="Basic and acidic residues" evidence="1">
    <location>
        <begin position="26"/>
        <end position="53"/>
    </location>
</feature>
<proteinExistence type="predicted"/>
<dbReference type="SUPFAM" id="SSF56747">
    <property type="entry name" value="Prim-pol domain"/>
    <property type="match status" value="1"/>
</dbReference>
<feature type="domain" description="DNA primase/polymerase bifunctional N-terminal" evidence="2">
    <location>
        <begin position="11"/>
        <end position="209"/>
    </location>
</feature>
<dbReference type="Pfam" id="PF09250">
    <property type="entry name" value="Prim-Pol"/>
    <property type="match status" value="1"/>
</dbReference>
<accession>A0A4R6JTP8</accession>
<sequence>MLDPGPLRAAALAHAARGWHVFPLRPDNRPHDPDQAKRPAFPDHAEDRCPGTDPRCRDGHTGWEPRATCDPQRIARAWQRVPYNVGIACGPSGLVVIDLDARKPDATPPAGCEHYRHGLEVFTDLCRQHGQPVPDDTYTVETGNGGRHLFFTHPAGPPLRNTQGRRGGLGYLIDTRAHGGYVVAAGSTAAGRAYRVLLDRPLLVLPSWLADLLRPAVPARPRTVLGDFSAFRRGAYVRAAVRRTLDHLADAPVGERNAALLGGAVSLGQLAAGGALTETEVIEALTPTALAIGLTEQETSRTIRSGLRYGANKPRRVA</sequence>
<dbReference type="RefSeq" id="WP_133872887.1">
    <property type="nucleotide sequence ID" value="NZ_BOMD01000022.1"/>
</dbReference>
<comment type="caution">
    <text evidence="3">The sequence shown here is derived from an EMBL/GenBank/DDBJ whole genome shotgun (WGS) entry which is preliminary data.</text>
</comment>
<dbReference type="SMART" id="SM00943">
    <property type="entry name" value="Prim-Pol"/>
    <property type="match status" value="1"/>
</dbReference>
<dbReference type="OrthoDB" id="3218228at2"/>
<evidence type="ECO:0000313" key="3">
    <source>
        <dbReference type="EMBL" id="TDO38406.1"/>
    </source>
</evidence>
<dbReference type="EMBL" id="SNWR01000001">
    <property type="protein sequence ID" value="TDO38406.1"/>
    <property type="molecule type" value="Genomic_DNA"/>
</dbReference>
<evidence type="ECO:0000259" key="2">
    <source>
        <dbReference type="SMART" id="SM00943"/>
    </source>
</evidence>
<feature type="region of interest" description="Disordered" evidence="1">
    <location>
        <begin position="22"/>
        <end position="53"/>
    </location>
</feature>
<protein>
    <submittedName>
        <fullName evidence="3">Bifunctional DNA primase/polymerase-like protein</fullName>
    </submittedName>
</protein>